<dbReference type="GO" id="GO:0005829">
    <property type="term" value="C:cytosol"/>
    <property type="evidence" value="ECO:0007669"/>
    <property type="project" value="TreeGrafter"/>
</dbReference>
<dbReference type="PANTHER" id="PTHR24567:SF74">
    <property type="entry name" value="HTH-TYPE TRANSCRIPTIONAL REGULATOR ARCR"/>
    <property type="match status" value="1"/>
</dbReference>
<dbReference type="PANTHER" id="PTHR24567">
    <property type="entry name" value="CRP FAMILY TRANSCRIPTIONAL REGULATORY PROTEIN"/>
    <property type="match status" value="1"/>
</dbReference>
<evidence type="ECO:0000256" key="11">
    <source>
        <dbReference type="ARBA" id="ARBA00068047"/>
    </source>
</evidence>
<reference evidence="14 15" key="1">
    <citation type="submission" date="2018-11" db="EMBL/GenBank/DDBJ databases">
        <title>Sequencing the genomes of 1000 actinobacteria strains.</title>
        <authorList>
            <person name="Klenk H.-P."/>
        </authorList>
    </citation>
    <scope>NUCLEOTIDE SEQUENCE [LARGE SCALE GENOMIC DNA]</scope>
    <source>
        <strain evidence="14 15">DSM 13521</strain>
    </source>
</reference>
<evidence type="ECO:0000256" key="6">
    <source>
        <dbReference type="ARBA" id="ARBA00023149"/>
    </source>
</evidence>
<accession>A0A3N2D8V5</accession>
<keyword evidence="8" id="KW-0804">Transcription</keyword>
<evidence type="ECO:0000259" key="12">
    <source>
        <dbReference type="PROSITE" id="PS50042"/>
    </source>
</evidence>
<keyword evidence="7" id="KW-0010">Activator</keyword>
<dbReference type="InterPro" id="IPR050397">
    <property type="entry name" value="Env_Response_Regulators"/>
</dbReference>
<dbReference type="InterPro" id="IPR012318">
    <property type="entry name" value="HTH_CRP"/>
</dbReference>
<evidence type="ECO:0000256" key="10">
    <source>
        <dbReference type="ARBA" id="ARBA00033082"/>
    </source>
</evidence>
<dbReference type="GO" id="GO:0030552">
    <property type="term" value="F:cAMP binding"/>
    <property type="evidence" value="ECO:0007669"/>
    <property type="project" value="UniProtKB-KW"/>
</dbReference>
<dbReference type="PROSITE" id="PS00889">
    <property type="entry name" value="CNMP_BINDING_2"/>
    <property type="match status" value="1"/>
</dbReference>
<dbReference type="Pfam" id="PF13545">
    <property type="entry name" value="HTH_Crp_2"/>
    <property type="match status" value="1"/>
</dbReference>
<feature type="domain" description="Cyclic nucleotide-binding" evidence="12">
    <location>
        <begin position="11"/>
        <end position="131"/>
    </location>
</feature>
<organism evidence="14 15">
    <name type="scientific">Salana multivorans</name>
    <dbReference type="NCBI Taxonomy" id="120377"/>
    <lineage>
        <taxon>Bacteria</taxon>
        <taxon>Bacillati</taxon>
        <taxon>Actinomycetota</taxon>
        <taxon>Actinomycetes</taxon>
        <taxon>Micrococcales</taxon>
        <taxon>Beutenbergiaceae</taxon>
        <taxon>Salana</taxon>
    </lineage>
</organism>
<keyword evidence="15" id="KW-1185">Reference proteome</keyword>
<evidence type="ECO:0000313" key="15">
    <source>
        <dbReference type="Proteomes" id="UP000275356"/>
    </source>
</evidence>
<dbReference type="InterPro" id="IPR000595">
    <property type="entry name" value="cNMP-bd_dom"/>
</dbReference>
<dbReference type="InterPro" id="IPR036390">
    <property type="entry name" value="WH_DNA-bd_sf"/>
</dbReference>
<evidence type="ECO:0000256" key="3">
    <source>
        <dbReference type="ARBA" id="ARBA00022741"/>
    </source>
</evidence>
<keyword evidence="1" id="KW-0678">Repressor</keyword>
<dbReference type="SMART" id="SM00419">
    <property type="entry name" value="HTH_CRP"/>
    <property type="match status" value="1"/>
</dbReference>
<dbReference type="RefSeq" id="WP_245967903.1">
    <property type="nucleotide sequence ID" value="NZ_CALFQU010000014.1"/>
</dbReference>
<dbReference type="InterPro" id="IPR036388">
    <property type="entry name" value="WH-like_DNA-bd_sf"/>
</dbReference>
<dbReference type="InterPro" id="IPR018488">
    <property type="entry name" value="cNMP-bd_CS"/>
</dbReference>
<dbReference type="SUPFAM" id="SSF51206">
    <property type="entry name" value="cAMP-binding domain-like"/>
    <property type="match status" value="1"/>
</dbReference>
<keyword evidence="5" id="KW-0238">DNA-binding</keyword>
<name>A0A3N2D8V5_9MICO</name>
<proteinExistence type="predicted"/>
<dbReference type="FunFam" id="1.10.10.10:FF:000019">
    <property type="entry name" value="Crp/Fnr family transcriptional regulator"/>
    <property type="match status" value="1"/>
</dbReference>
<dbReference type="PROSITE" id="PS50042">
    <property type="entry name" value="CNMP_BINDING_3"/>
    <property type="match status" value="1"/>
</dbReference>
<sequence length="225" mass="24696">MTDDVVRSTAFFNDLDEESYAAIRGAMTPTNVRRGEILFREGEEGDRFWVIVSGKVKLGHTAPDGRESLIAVLGAGEIVGELSVYDPGPRTATATVLAPSAMLELDRSRFLELLAEHPSLARQLLRSLAQRLRRTNAALADLVFSDVPGRVAKALLDLAARFGRPVAQGIRVPHDLTQEELAQLVGASRETVNKSLAEFSSRGWIQLDGRAVILLDLQRLEKRAR</sequence>
<dbReference type="InterPro" id="IPR018490">
    <property type="entry name" value="cNMP-bd_dom_sf"/>
</dbReference>
<evidence type="ECO:0000256" key="8">
    <source>
        <dbReference type="ARBA" id="ARBA00023163"/>
    </source>
</evidence>
<dbReference type="Gene3D" id="2.60.120.10">
    <property type="entry name" value="Jelly Rolls"/>
    <property type="match status" value="1"/>
</dbReference>
<evidence type="ECO:0000256" key="9">
    <source>
        <dbReference type="ARBA" id="ARBA00029868"/>
    </source>
</evidence>
<keyword evidence="3" id="KW-0547">Nucleotide-binding</keyword>
<evidence type="ECO:0000256" key="4">
    <source>
        <dbReference type="ARBA" id="ARBA00023015"/>
    </source>
</evidence>
<evidence type="ECO:0000256" key="5">
    <source>
        <dbReference type="ARBA" id="ARBA00023125"/>
    </source>
</evidence>
<feature type="domain" description="HTH crp-type" evidence="13">
    <location>
        <begin position="145"/>
        <end position="218"/>
    </location>
</feature>
<keyword evidence="6" id="KW-0114">cAMP</keyword>
<keyword evidence="4" id="KW-0805">Transcription regulation</keyword>
<dbReference type="CDD" id="cd00038">
    <property type="entry name" value="CAP_ED"/>
    <property type="match status" value="1"/>
</dbReference>
<protein>
    <recommendedName>
        <fullName evidence="11">CRP-like cAMP-activated global transcriptional regulator</fullName>
    </recommendedName>
    <alternativeName>
        <fullName evidence="10">cAMP receptor protein</fullName>
    </alternativeName>
    <alternativeName>
        <fullName evidence="9">cAMP regulatory protein</fullName>
    </alternativeName>
</protein>
<comment type="caution">
    <text evidence="14">The sequence shown here is derived from an EMBL/GenBank/DDBJ whole genome shotgun (WGS) entry which is preliminary data.</text>
</comment>
<dbReference type="GO" id="GO:0003700">
    <property type="term" value="F:DNA-binding transcription factor activity"/>
    <property type="evidence" value="ECO:0007669"/>
    <property type="project" value="UniProtKB-ARBA"/>
</dbReference>
<dbReference type="GO" id="GO:0045893">
    <property type="term" value="P:positive regulation of DNA-templated transcription"/>
    <property type="evidence" value="ECO:0007669"/>
    <property type="project" value="UniProtKB-ARBA"/>
</dbReference>
<keyword evidence="2" id="KW-0116">cAMP-binding</keyword>
<evidence type="ECO:0000256" key="1">
    <source>
        <dbReference type="ARBA" id="ARBA00022491"/>
    </source>
</evidence>
<dbReference type="AlphaFoldDB" id="A0A3N2D8V5"/>
<dbReference type="EMBL" id="RKHQ01000001">
    <property type="protein sequence ID" value="ROR96200.1"/>
    <property type="molecule type" value="Genomic_DNA"/>
</dbReference>
<dbReference type="Gene3D" id="1.10.10.10">
    <property type="entry name" value="Winged helix-like DNA-binding domain superfamily/Winged helix DNA-binding domain"/>
    <property type="match status" value="1"/>
</dbReference>
<dbReference type="SMART" id="SM00100">
    <property type="entry name" value="cNMP"/>
    <property type="match status" value="1"/>
</dbReference>
<dbReference type="FunFam" id="2.60.120.10:FF:000003">
    <property type="entry name" value="Crp/Fnr family transcriptional regulator"/>
    <property type="match status" value="1"/>
</dbReference>
<dbReference type="GO" id="GO:0003677">
    <property type="term" value="F:DNA binding"/>
    <property type="evidence" value="ECO:0007669"/>
    <property type="project" value="UniProtKB-KW"/>
</dbReference>
<evidence type="ECO:0000259" key="13">
    <source>
        <dbReference type="PROSITE" id="PS51063"/>
    </source>
</evidence>
<dbReference type="SUPFAM" id="SSF46785">
    <property type="entry name" value="Winged helix' DNA-binding domain"/>
    <property type="match status" value="1"/>
</dbReference>
<dbReference type="InterPro" id="IPR014710">
    <property type="entry name" value="RmlC-like_jellyroll"/>
</dbReference>
<dbReference type="Pfam" id="PF00027">
    <property type="entry name" value="cNMP_binding"/>
    <property type="match status" value="1"/>
</dbReference>
<gene>
    <name evidence="14" type="ORF">EDD28_0777</name>
</gene>
<dbReference type="Proteomes" id="UP000275356">
    <property type="component" value="Unassembled WGS sequence"/>
</dbReference>
<evidence type="ECO:0000256" key="7">
    <source>
        <dbReference type="ARBA" id="ARBA00023159"/>
    </source>
</evidence>
<evidence type="ECO:0000313" key="14">
    <source>
        <dbReference type="EMBL" id="ROR96200.1"/>
    </source>
</evidence>
<dbReference type="GO" id="GO:0045892">
    <property type="term" value="P:negative regulation of DNA-templated transcription"/>
    <property type="evidence" value="ECO:0007669"/>
    <property type="project" value="UniProtKB-ARBA"/>
</dbReference>
<dbReference type="PROSITE" id="PS51063">
    <property type="entry name" value="HTH_CRP_2"/>
    <property type="match status" value="1"/>
</dbReference>
<evidence type="ECO:0000256" key="2">
    <source>
        <dbReference type="ARBA" id="ARBA00022566"/>
    </source>
</evidence>